<dbReference type="AlphaFoldDB" id="A0A2I7QET9"/>
<keyword evidence="1" id="KW-0614">Plasmid</keyword>
<geneLocation type="plasmid" evidence="1">
    <name>pCf587</name>
</geneLocation>
<organism evidence="1">
    <name type="scientific">Citrobacter freundii</name>
    <dbReference type="NCBI Taxonomy" id="546"/>
    <lineage>
        <taxon>Bacteria</taxon>
        <taxon>Pseudomonadati</taxon>
        <taxon>Pseudomonadota</taxon>
        <taxon>Gammaproteobacteria</taxon>
        <taxon>Enterobacterales</taxon>
        <taxon>Enterobacteriaceae</taxon>
        <taxon>Citrobacter</taxon>
        <taxon>Citrobacter freundii complex</taxon>
    </lineage>
</organism>
<sequence>MTPDRESRLEAALAALLAEVVNMREDYPAEAWRFSDEAIANAESAMELPQLVANRASILGTVEFSYSDSDTKCACCPDGRHAYGRCVRLDDWESPAPAHLPRDPDRFVRDFAAKHEHVGKRVKISVEILD</sequence>
<protein>
    <submittedName>
        <fullName evidence="1">Uncharacterized protein</fullName>
    </submittedName>
</protein>
<dbReference type="EMBL" id="MG053108">
    <property type="protein sequence ID" value="AUR79822.1"/>
    <property type="molecule type" value="Genomic_DNA"/>
</dbReference>
<name>A0A2I7QET9_CITFR</name>
<dbReference type="RefSeq" id="WP_172692064.1">
    <property type="nucleotide sequence ID" value="NZ_MG053108.1"/>
</dbReference>
<accession>A0A2I7QET9</accession>
<proteinExistence type="predicted"/>
<reference evidence="1" key="1">
    <citation type="submission" date="2017-10" db="EMBL/GenBank/DDBJ databases">
        <title>First characterization of an IncA/C plasmid carrying blaPER-2 from Citrobacter freundii.</title>
        <authorList>
            <person name="Ruggiero M."/>
            <person name="Girlich D."/>
            <person name="Naas T."/>
            <person name="Power P."/>
            <person name="Gutkind G.G."/>
        </authorList>
    </citation>
    <scope>NUCLEOTIDE SEQUENCE</scope>
    <source>
        <strain evidence="1">33587</strain>
        <plasmid evidence="1">pCf587</plasmid>
    </source>
</reference>
<gene>
    <name evidence="1" type="ORF">pCf587_0040</name>
</gene>
<evidence type="ECO:0000313" key="1">
    <source>
        <dbReference type="EMBL" id="AUR79822.1"/>
    </source>
</evidence>